<name>A0ABX8LFJ3_9BACT</name>
<dbReference type="Pfam" id="PF13385">
    <property type="entry name" value="Laminin_G_3"/>
    <property type="match status" value="1"/>
</dbReference>
<dbReference type="NCBIfam" id="NF047446">
    <property type="entry name" value="barrel_OmpL47"/>
    <property type="match status" value="1"/>
</dbReference>
<evidence type="ECO:0000256" key="1">
    <source>
        <dbReference type="ARBA" id="ARBA00022729"/>
    </source>
</evidence>
<evidence type="ECO:0000313" key="7">
    <source>
        <dbReference type="Proteomes" id="UP000683559"/>
    </source>
</evidence>
<dbReference type="SMART" id="SM00560">
    <property type="entry name" value="LamGL"/>
    <property type="match status" value="1"/>
</dbReference>
<keyword evidence="7" id="KW-1185">Reference proteome</keyword>
<keyword evidence="2" id="KW-1015">Disulfide bond</keyword>
<dbReference type="InterPro" id="IPR058094">
    <property type="entry name" value="Ig-like_OmpL47-like"/>
</dbReference>
<proteinExistence type="predicted"/>
<dbReference type="InterPro" id="IPR006558">
    <property type="entry name" value="LamG-like"/>
</dbReference>
<evidence type="ECO:0000256" key="3">
    <source>
        <dbReference type="SAM" id="MobiDB-lite"/>
    </source>
</evidence>
<keyword evidence="1 4" id="KW-0732">Signal</keyword>
<evidence type="ECO:0000259" key="5">
    <source>
        <dbReference type="SMART" id="SM00560"/>
    </source>
</evidence>
<protein>
    <submittedName>
        <fullName evidence="6">Chitobiase/beta-hexosaminidase C-terminal domain-containing protein</fullName>
    </submittedName>
</protein>
<reference evidence="6 7" key="1">
    <citation type="submission" date="2021-06" db="EMBL/GenBank/DDBJ databases">
        <title>Gemonas diversity in paddy soil.</title>
        <authorList>
            <person name="Liu G."/>
        </authorList>
    </citation>
    <scope>NUCLEOTIDE SEQUENCE [LARGE SCALE GENOMIC DNA]</scope>
    <source>
        <strain evidence="6 7">RG2</strain>
    </source>
</reference>
<evidence type="ECO:0000313" key="6">
    <source>
        <dbReference type="EMBL" id="QXE90116.1"/>
    </source>
</evidence>
<feature type="region of interest" description="Disordered" evidence="3">
    <location>
        <begin position="1147"/>
        <end position="1251"/>
    </location>
</feature>
<organism evidence="6 7">
    <name type="scientific">Geomonas subterranea</name>
    <dbReference type="NCBI Taxonomy" id="2847989"/>
    <lineage>
        <taxon>Bacteria</taxon>
        <taxon>Pseudomonadati</taxon>
        <taxon>Thermodesulfobacteriota</taxon>
        <taxon>Desulfuromonadia</taxon>
        <taxon>Geobacterales</taxon>
        <taxon>Geobacteraceae</taxon>
        <taxon>Geomonas</taxon>
    </lineage>
</organism>
<dbReference type="Pfam" id="PF19077">
    <property type="entry name" value="Big_13"/>
    <property type="match status" value="1"/>
</dbReference>
<dbReference type="Pfam" id="PF13290">
    <property type="entry name" value="CHB_HEX_C_1"/>
    <property type="match status" value="1"/>
</dbReference>
<evidence type="ECO:0000256" key="4">
    <source>
        <dbReference type="SAM" id="SignalP"/>
    </source>
</evidence>
<dbReference type="RefSeq" id="WP_217286778.1">
    <property type="nucleotide sequence ID" value="NZ_CP078096.1"/>
</dbReference>
<feature type="chain" id="PRO_5045463049" evidence="4">
    <location>
        <begin position="27"/>
        <end position="1251"/>
    </location>
</feature>
<dbReference type="EMBL" id="CP077683">
    <property type="protein sequence ID" value="QXE90116.1"/>
    <property type="molecule type" value="Genomic_DNA"/>
</dbReference>
<feature type="compositionally biased region" description="Low complexity" evidence="3">
    <location>
        <begin position="1155"/>
        <end position="1239"/>
    </location>
</feature>
<dbReference type="Proteomes" id="UP000683559">
    <property type="component" value="Chromosome"/>
</dbReference>
<dbReference type="Pfam" id="PF09136">
    <property type="entry name" value="Glucodextran_B"/>
    <property type="match status" value="3"/>
</dbReference>
<accession>A0ABX8LFJ3</accession>
<feature type="domain" description="LamG-like jellyroll fold" evidence="5">
    <location>
        <begin position="186"/>
        <end position="326"/>
    </location>
</feature>
<sequence length="1251" mass="127760">MNTLRSLMAGVLLLVAPITAPVTALAALDTTPPATVASLTGTKGSDGWYSTPVTVTLAATDAAGGSGVAKIEYSLDNASWQSYTAPLVFDKDTNGYVFFRSTDLAGNVETPAKSQEIKVNRSGLVGLWHMDGDWRDASVAGNHGTGFNGVTFSTKAKIGAQSGSFDGTNDYVAIRDADTLSPQANGRISISAWVYLRSYPSAGQGRTPVIAKGDGSYEYALYVYSNGNAGLSLWQLSGGSHIEILGGAIPLNTWTHVAGVYDISAQKKAVVYVNGAEAASGTTTSGSVANGPSPVHIAHRPDNAAYQYLNALLDEVSIYNRALSEAEVQEHYRHYAVNAPTVNPVASPIANSTITLGGTKPADTAVAVNGNILVPLDGTTNWQGSYTLTQGTNTISVTAVDGLNRNSLPVVSTVVLDMMPPQVTATAPARNAVVSAAPGAVALTLADAASAVDYAATLRGAAVTNAYGLQIAGTWSTSGSGAAGSVVFTPSAELGDGSYTVTIKPTDVLGNGTTYSLSFAVDRTPPAAPVIDPVAGAIRVSARTITGTKSADSASITVLCAGAFAGTVSYPTATTWSVNVWGLKEGANYVTAYAYDAAGNASTSATATITLDTVTPSVGATPAGGLYSSTQSVVLAASEPGIIYYTIDGSTPTAGAATYGEPISIPAGATLRYFARDLAGNDSEIKTENYVIDSAPPVLAISALSDGALTNNEILNISGTVTDSTGVKELMVNEAAVQVNADGSFSYPLVLKAGPNCVTVAATDLIGNKATSMRSVTLDQTAPVLVVYRPADNSKTGTGLLELHGTVDKASTVTVKRKDAVQSALMSGADFIATVSLDPGYDTIEIIATDLAGNQSSQKRTVVFDDQVPSLAVTVPNQDVRTNQSSVTIKGTVYDALTTVGVTVSVDGNVVTVPVIDGAFEQVVSFSEEKTYSIMVTATNEAGTSTTVQRNVIYDITPPSLGIDPVATPVNQTNGTISGTREADAVVTVACATATVGEVSYPTATTWQVAVSGLAEGQNLITAASTDAAGNAVTATTTIVLVTKSPEITLQVTPDVIWPPKRKMVPVKITGGVEAYGSRIASTSVSVSDEYGKIQYKNLALGSTVMLDAWCNGTDKDGRKYTITVATTTVGGMTTTRTATVTVLHDKSGKTTSSAAVTPVKAKTTPTTPAAQAKTKATSTVPATPAKTKAATTAPATPAKTKTATTAPAAPAKTKTATTAPAAQAQTKTTTSAPAAQTKVKTASGASATRP</sequence>
<evidence type="ECO:0000256" key="2">
    <source>
        <dbReference type="ARBA" id="ARBA00023157"/>
    </source>
</evidence>
<feature type="signal peptide" evidence="4">
    <location>
        <begin position="1"/>
        <end position="26"/>
    </location>
</feature>
<dbReference type="InterPro" id="IPR044016">
    <property type="entry name" value="Big_13"/>
</dbReference>
<dbReference type="NCBIfam" id="NF033510">
    <property type="entry name" value="Ca_tandemer"/>
    <property type="match status" value="1"/>
</dbReference>
<dbReference type="InterPro" id="IPR059177">
    <property type="entry name" value="GH29D-like_dom"/>
</dbReference>
<feature type="compositionally biased region" description="Polar residues" evidence="3">
    <location>
        <begin position="1240"/>
        <end position="1251"/>
    </location>
</feature>
<gene>
    <name evidence="6" type="ORF">KP001_17095</name>
</gene>